<accession>A0ABU0SAY5</accession>
<comment type="caution">
    <text evidence="1">The sequence shown here is derived from an EMBL/GenBank/DDBJ whole genome shotgun (WGS) entry which is preliminary data.</text>
</comment>
<organism evidence="1 2">
    <name type="scientific">Phyllobacterium ifriqiyense</name>
    <dbReference type="NCBI Taxonomy" id="314238"/>
    <lineage>
        <taxon>Bacteria</taxon>
        <taxon>Pseudomonadati</taxon>
        <taxon>Pseudomonadota</taxon>
        <taxon>Alphaproteobacteria</taxon>
        <taxon>Hyphomicrobiales</taxon>
        <taxon>Phyllobacteriaceae</taxon>
        <taxon>Phyllobacterium</taxon>
    </lineage>
</organism>
<proteinExistence type="predicted"/>
<gene>
    <name evidence="1" type="ORF">QFZ34_002075</name>
</gene>
<keyword evidence="2" id="KW-1185">Reference proteome</keyword>
<evidence type="ECO:0000313" key="2">
    <source>
        <dbReference type="Proteomes" id="UP001237780"/>
    </source>
</evidence>
<dbReference type="EMBL" id="JAUSZT010000003">
    <property type="protein sequence ID" value="MDQ0996893.1"/>
    <property type="molecule type" value="Genomic_DNA"/>
</dbReference>
<dbReference type="Proteomes" id="UP001237780">
    <property type="component" value="Unassembled WGS sequence"/>
</dbReference>
<evidence type="ECO:0000313" key="1">
    <source>
        <dbReference type="EMBL" id="MDQ0996893.1"/>
    </source>
</evidence>
<name>A0ABU0SAY5_9HYPH</name>
<protein>
    <submittedName>
        <fullName evidence="1">Uncharacterized protein</fullName>
    </submittedName>
</protein>
<sequence>MFGKLFSAAVDVVTLPVSAAVDVVTLGGALVDRAEPYTVSKVKRLGKDAGKIIEKLAE</sequence>
<reference evidence="1 2" key="1">
    <citation type="submission" date="2023-07" db="EMBL/GenBank/DDBJ databases">
        <title>Comparative genomics of wheat-associated soil bacteria to identify genetic determinants of phenazine resistance.</title>
        <authorList>
            <person name="Mouncey N."/>
        </authorList>
    </citation>
    <scope>NUCLEOTIDE SEQUENCE [LARGE SCALE GENOMIC DNA]</scope>
    <source>
        <strain evidence="1 2">W4I11</strain>
    </source>
</reference>
<dbReference type="RefSeq" id="WP_307280202.1">
    <property type="nucleotide sequence ID" value="NZ_JAUSZT010000003.1"/>
</dbReference>